<dbReference type="EMBL" id="CP084166">
    <property type="protein sequence ID" value="UJG40042.1"/>
    <property type="molecule type" value="Genomic_DNA"/>
</dbReference>
<sequence>MYTVIKMAERKTGRTEKYWKSRPVQKRTRREELTQTSIYLTQRKCVV</sequence>
<dbReference type="Proteomes" id="UP001201020">
    <property type="component" value="Chromosome"/>
</dbReference>
<accession>A0A9Y1BJJ9</accession>
<dbReference type="AlphaFoldDB" id="A0A9Y1BJJ9"/>
<proteinExistence type="predicted"/>
<name>A0A9Y1BJJ9_9ARCH</name>
<evidence type="ECO:0000313" key="1">
    <source>
        <dbReference type="EMBL" id="UJG40042.1"/>
    </source>
</evidence>
<gene>
    <name evidence="1" type="ORF">K9W45_09350</name>
</gene>
<protein>
    <submittedName>
        <fullName evidence="1">Uncharacterized protein</fullName>
    </submittedName>
</protein>
<reference evidence="1" key="1">
    <citation type="journal article" date="2022" name="Nat. Microbiol.">
        <title>Unique mobile elements and scalable gene flow at the prokaryote-eukaryote boundary revealed by circularized Asgard archaea genomes.</title>
        <authorList>
            <person name="Wu F."/>
            <person name="Speth D.R."/>
            <person name="Philosof A."/>
            <person name="Cremiere A."/>
            <person name="Narayanan A."/>
            <person name="Barco R.A."/>
            <person name="Connon S.A."/>
            <person name="Amend J.P."/>
            <person name="Antoshechkin I.A."/>
            <person name="Orphan V.J."/>
        </authorList>
    </citation>
    <scope>NUCLEOTIDE SEQUENCE</scope>
    <source>
        <strain evidence="1">PM71</strain>
    </source>
</reference>
<organism evidence="1">
    <name type="scientific">Candidatus Heimdallarchaeum aukensis</name>
    <dbReference type="NCBI Taxonomy" id="2876573"/>
    <lineage>
        <taxon>Archaea</taxon>
        <taxon>Promethearchaeati</taxon>
        <taxon>Candidatus Heimdallarchaeota</taxon>
        <taxon>Candidatus Heimdallarchaeia (ex Rinke et al. 2021) (nom. nud.)</taxon>
        <taxon>Candidatus Heimdallarchaeales</taxon>
        <taxon>Candidatus Heimdallarchaeaceae</taxon>
        <taxon>Candidatus Heimdallarchaeum</taxon>
    </lineage>
</organism>